<comment type="subcellular location">
    <subcellularLocation>
        <location evidence="1 9">Secreted</location>
    </subcellularLocation>
</comment>
<evidence type="ECO:0000313" key="12">
    <source>
        <dbReference type="RefSeq" id="XP_031418179.1"/>
    </source>
</evidence>
<sequence length="243" mass="27265">MRFLTFSLLCLFFQRCSAEGQDLGGKAFTFPAETDNSYVKLQPAEILEHLGAVSVCLRYFTDLPQNNKDQSFFSLATPAHSNGFLLAKYGQNRHQMYIGGGKLDLWGLPDELNEWNSFCVTWDSETGLTQIWLNGKPSSRKAVFRGGSLVGRPFIVLGQDQDEYGGGLHKNDAMVGQLTDVHMWNHVISTCEIENFSKNKGFEKGNVINWHDLEFTIRGNVVLEDQITSKSDSQNCSDGMSIY</sequence>
<dbReference type="Pfam" id="PF00354">
    <property type="entry name" value="Pentaxin"/>
    <property type="match status" value="1"/>
</dbReference>
<evidence type="ECO:0000256" key="1">
    <source>
        <dbReference type="ARBA" id="ARBA00004613"/>
    </source>
</evidence>
<evidence type="ECO:0000256" key="6">
    <source>
        <dbReference type="ARBA" id="ARBA00023157"/>
    </source>
</evidence>
<comment type="subunit">
    <text evidence="9">Homopentamer. Pentaxin (or pentraxin) have a discoid arrangement of 5 non-covalently bound subunits.</text>
</comment>
<evidence type="ECO:0000256" key="3">
    <source>
        <dbReference type="ARBA" id="ARBA00022723"/>
    </source>
</evidence>
<feature type="signal peptide" evidence="9">
    <location>
        <begin position="1"/>
        <end position="18"/>
    </location>
</feature>
<dbReference type="GO" id="GO:0005576">
    <property type="term" value="C:extracellular region"/>
    <property type="evidence" value="ECO:0007669"/>
    <property type="project" value="UniProtKB-SubCell"/>
</dbReference>
<dbReference type="InterPro" id="IPR013320">
    <property type="entry name" value="ConA-like_dom_sf"/>
</dbReference>
<comment type="cofactor">
    <cofactor evidence="9">
        <name>Ca(2+)</name>
        <dbReference type="ChEBI" id="CHEBI:29108"/>
    </cofactor>
    <text evidence="9">Binds 2 calcium ions per subunit.</text>
</comment>
<keyword evidence="11" id="KW-1185">Reference proteome</keyword>
<evidence type="ECO:0000256" key="7">
    <source>
        <dbReference type="ARBA" id="ARBA00038102"/>
    </source>
</evidence>
<dbReference type="InterPro" id="IPR051005">
    <property type="entry name" value="Pentraxin_domain"/>
</dbReference>
<accession>A0A6P8F0G1</accession>
<keyword evidence="2" id="KW-0964">Secreted</keyword>
<dbReference type="GO" id="GO:0046872">
    <property type="term" value="F:metal ion binding"/>
    <property type="evidence" value="ECO:0007669"/>
    <property type="project" value="UniProtKB-KW"/>
</dbReference>
<feature type="domain" description="Pentraxin (PTX)" evidence="10">
    <location>
        <begin position="24"/>
        <end position="229"/>
    </location>
</feature>
<dbReference type="PANTHER" id="PTHR45869">
    <property type="entry name" value="C-REACTIVE PROTEIN-RELATED"/>
    <property type="match status" value="1"/>
</dbReference>
<comment type="similarity">
    <text evidence="7 9">Belongs to the pentraxin family.</text>
</comment>
<dbReference type="SUPFAM" id="SSF49899">
    <property type="entry name" value="Concanavalin A-like lectins/glucanases"/>
    <property type="match status" value="1"/>
</dbReference>
<dbReference type="AlphaFoldDB" id="A0A6P8F0G1"/>
<evidence type="ECO:0000256" key="2">
    <source>
        <dbReference type="ARBA" id="ARBA00022525"/>
    </source>
</evidence>
<dbReference type="GeneID" id="105892737"/>
<dbReference type="PRINTS" id="PR00895">
    <property type="entry name" value="PENTAXIN"/>
</dbReference>
<evidence type="ECO:0000256" key="9">
    <source>
        <dbReference type="RuleBase" id="RU362112"/>
    </source>
</evidence>
<keyword evidence="3 9" id="KW-0479">Metal-binding</keyword>
<dbReference type="PROSITE" id="PS51828">
    <property type="entry name" value="PTX_2"/>
    <property type="match status" value="1"/>
</dbReference>
<evidence type="ECO:0000256" key="8">
    <source>
        <dbReference type="PROSITE-ProRule" id="PRU01172"/>
    </source>
</evidence>
<dbReference type="PANTHER" id="PTHR45869:SF7">
    <property type="entry name" value="C-REACTIVE PROTEIN"/>
    <property type="match status" value="1"/>
</dbReference>
<dbReference type="Gene3D" id="2.60.120.200">
    <property type="match status" value="1"/>
</dbReference>
<dbReference type="SMART" id="SM00159">
    <property type="entry name" value="PTX"/>
    <property type="match status" value="1"/>
</dbReference>
<keyword evidence="5 9" id="KW-0106">Calcium</keyword>
<evidence type="ECO:0000256" key="5">
    <source>
        <dbReference type="ARBA" id="ARBA00022837"/>
    </source>
</evidence>
<evidence type="ECO:0000259" key="10">
    <source>
        <dbReference type="PROSITE" id="PS51828"/>
    </source>
</evidence>
<organism evidence="11 12">
    <name type="scientific">Clupea harengus</name>
    <name type="common">Atlantic herring</name>
    <dbReference type="NCBI Taxonomy" id="7950"/>
    <lineage>
        <taxon>Eukaryota</taxon>
        <taxon>Metazoa</taxon>
        <taxon>Chordata</taxon>
        <taxon>Craniata</taxon>
        <taxon>Vertebrata</taxon>
        <taxon>Euteleostomi</taxon>
        <taxon>Actinopterygii</taxon>
        <taxon>Neopterygii</taxon>
        <taxon>Teleostei</taxon>
        <taxon>Clupei</taxon>
        <taxon>Clupeiformes</taxon>
        <taxon>Clupeoidei</taxon>
        <taxon>Clupeidae</taxon>
        <taxon>Clupea</taxon>
    </lineage>
</organism>
<keyword evidence="6" id="KW-1015">Disulfide bond</keyword>
<dbReference type="OrthoDB" id="547680at2759"/>
<evidence type="ECO:0000256" key="4">
    <source>
        <dbReference type="ARBA" id="ARBA00022729"/>
    </source>
</evidence>
<dbReference type="KEGG" id="char:105892737"/>
<reference evidence="12" key="1">
    <citation type="submission" date="2025-08" db="UniProtKB">
        <authorList>
            <consortium name="RefSeq"/>
        </authorList>
    </citation>
    <scope>IDENTIFICATION</scope>
</reference>
<dbReference type="RefSeq" id="XP_031418179.1">
    <property type="nucleotide sequence ID" value="XM_031562319.1"/>
</dbReference>
<evidence type="ECO:0000313" key="11">
    <source>
        <dbReference type="Proteomes" id="UP000515152"/>
    </source>
</evidence>
<name>A0A6P8F0G1_CLUHA</name>
<dbReference type="Proteomes" id="UP000515152">
    <property type="component" value="Chromosome 24"/>
</dbReference>
<gene>
    <name evidence="12" type="primary">LOC105892737</name>
</gene>
<proteinExistence type="inferred from homology"/>
<comment type="caution">
    <text evidence="8">Lacks conserved residue(s) required for the propagation of feature annotation.</text>
</comment>
<protein>
    <recommendedName>
        <fullName evidence="9">Pentraxin family member</fullName>
    </recommendedName>
</protein>
<feature type="chain" id="PRO_5028518603" description="Pentraxin family member" evidence="9">
    <location>
        <begin position="19"/>
        <end position="243"/>
    </location>
</feature>
<dbReference type="InterPro" id="IPR001759">
    <property type="entry name" value="PTX_dom"/>
</dbReference>
<keyword evidence="4 9" id="KW-0732">Signal</keyword>